<sequence length="106" mass="11645">MFQKHTKVDIRFWSNSVTVVSTKPSLVHISLSIICHHMVDKNFIKIFLGRSSLEGGPLARSDVKFGGWTAGSTRCQIAPEVVVAPEMVGEYSECVSGTGTHTQLIR</sequence>
<accession>A0A2D3I5E8</accession>
<dbReference type="Proteomes" id="UP000267516">
    <property type="component" value="Segment"/>
</dbReference>
<organism evidence="1">
    <name type="scientific">White spot syndrome virus</name>
    <dbReference type="NCBI Taxonomy" id="342409"/>
    <lineage>
        <taxon>Viruses</taxon>
        <taxon>Viruses incertae sedis</taxon>
        <taxon>Naldaviricetes</taxon>
        <taxon>Nimaviridae</taxon>
        <taxon>Whispovirus</taxon>
    </lineage>
</organism>
<proteinExistence type="predicted"/>
<name>A0A2D3I5E8_9VIRU</name>
<dbReference type="EMBL" id="MF768985">
    <property type="protein sequence ID" value="ATU83620.1"/>
    <property type="molecule type" value="Genomic_DNA"/>
</dbReference>
<reference evidence="1" key="1">
    <citation type="journal article" date="2018" name="Aquaculture">
        <title>Complete genome sequence of a white spot syndrome virus associated with a disease incursion in Australia.</title>
        <authorList>
            <person name="Oakey J."/>
            <person name="Smith C.S."/>
        </authorList>
    </citation>
    <scope>NUCLEOTIDE SEQUENCE [LARGE SCALE GENOMIC DNA]</scope>
    <source>
        <strain evidence="1">WSSV-AU</strain>
    </source>
</reference>
<protein>
    <submittedName>
        <fullName evidence="1">ORF321</fullName>
    </submittedName>
</protein>
<evidence type="ECO:0000313" key="1">
    <source>
        <dbReference type="EMBL" id="ATU83620.1"/>
    </source>
</evidence>